<protein>
    <recommendedName>
        <fullName evidence="3">Ornithine cyclodeaminase</fullName>
    </recommendedName>
</protein>
<dbReference type="EMBL" id="JAEVHM010000003">
    <property type="protein sequence ID" value="MBM0230764.1"/>
    <property type="molecule type" value="Genomic_DNA"/>
</dbReference>
<dbReference type="InterPro" id="IPR003462">
    <property type="entry name" value="ODC_Mu_crystall"/>
</dbReference>
<dbReference type="InterPro" id="IPR036291">
    <property type="entry name" value="NAD(P)-bd_dom_sf"/>
</dbReference>
<evidence type="ECO:0000313" key="1">
    <source>
        <dbReference type="EMBL" id="MBM0230764.1"/>
    </source>
</evidence>
<dbReference type="Proteomes" id="UP000601027">
    <property type="component" value="Unassembled WGS sequence"/>
</dbReference>
<keyword evidence="2" id="KW-1185">Reference proteome</keyword>
<dbReference type="Gene3D" id="3.40.50.720">
    <property type="entry name" value="NAD(P)-binding Rossmann-like Domain"/>
    <property type="match status" value="1"/>
</dbReference>
<evidence type="ECO:0008006" key="3">
    <source>
        <dbReference type="Google" id="ProtNLM"/>
    </source>
</evidence>
<dbReference type="Pfam" id="PF02423">
    <property type="entry name" value="OCD_Mu_crystall"/>
    <property type="match status" value="1"/>
</dbReference>
<comment type="caution">
    <text evidence="1">The sequence shown here is derived from an EMBL/GenBank/DDBJ whole genome shotgun (WGS) entry which is preliminary data.</text>
</comment>
<organism evidence="1 2">
    <name type="scientific">Micromonospora parastrephiae</name>
    <dbReference type="NCBI Taxonomy" id="2806101"/>
    <lineage>
        <taxon>Bacteria</taxon>
        <taxon>Bacillati</taxon>
        <taxon>Actinomycetota</taxon>
        <taxon>Actinomycetes</taxon>
        <taxon>Micromonosporales</taxon>
        <taxon>Micromonosporaceae</taxon>
        <taxon>Micromonospora</taxon>
    </lineage>
</organism>
<name>A0ABS1XNE6_9ACTN</name>
<accession>A0ABS1XNE6</accession>
<reference evidence="1 2" key="1">
    <citation type="submission" date="2021-01" db="EMBL/GenBank/DDBJ databases">
        <title>Draft genome sequence of Micromonospora sp. strain STR1_7.</title>
        <authorList>
            <person name="Karlyshev A."/>
            <person name="Jawad R."/>
        </authorList>
    </citation>
    <scope>NUCLEOTIDE SEQUENCE [LARGE SCALE GENOMIC DNA]</scope>
    <source>
        <strain evidence="1 2">STR1-7</strain>
    </source>
</reference>
<evidence type="ECO:0000313" key="2">
    <source>
        <dbReference type="Proteomes" id="UP000601027"/>
    </source>
</evidence>
<sequence length="182" mass="19979">MRYLQAAYGDGWRLLVFDIVEERARAFAARVREFAPAAVEVATSTEAVLHAAPLVSIATNTPSPHIDSLAGCPKGATILHMSVRDIAPEEIERHDNVVDDPDHVLRVNTSLHLLEQRHGHRKFIRTTLGDVLRGRQPGRRASDDLVVYSQFGLGILDIAVAAHVRASAEKAGIGTWIPGFHR</sequence>
<proteinExistence type="predicted"/>
<dbReference type="SUPFAM" id="SSF51735">
    <property type="entry name" value="NAD(P)-binding Rossmann-fold domains"/>
    <property type="match status" value="1"/>
</dbReference>
<gene>
    <name evidence="1" type="ORF">JNW91_02045</name>
</gene>